<reference evidence="1" key="1">
    <citation type="submission" date="2021-08" db="EMBL/GenBank/DDBJ databases">
        <authorList>
            <person name="Shitrit D."/>
            <person name="Kirzner S."/>
            <person name="Dekel-Bird N.P."/>
            <person name="Avrani S."/>
            <person name="Sabehi G."/>
            <person name="Perkarsky I."/>
            <person name="Peleg M."/>
            <person name="Tahan R."/>
            <person name="Kondratyeva K."/>
            <person name="Lindell D."/>
        </authorList>
    </citation>
    <scope>NUCLEOTIDE SEQUENCE</scope>
</reference>
<evidence type="ECO:0000313" key="2">
    <source>
        <dbReference type="Proteomes" id="UP000828768"/>
    </source>
</evidence>
<keyword evidence="2" id="KW-1185">Reference proteome</keyword>
<gene>
    <name evidence="1" type="ORF">STIP28_30</name>
</gene>
<name>A0AAE8XFI7_9CAUD</name>
<accession>A0AAE8XFI7</accession>
<sequence length="130" mass="14612">MYAADKARRAANPEAYAVAQAKYRAKRKGLDFDITPEYIKSIDGDRCPYLDIPMSWNISNSTNGRASDDSKSIDRIDSSKGYVRGNVIVCSWRANNILSNATLPEINLIAHNFRRILNSTKRTDEPETLS</sequence>
<organism evidence="1 2">
    <name type="scientific">Synechococcus T7-like virus S-TIP28</name>
    <dbReference type="NCBI Taxonomy" id="1332140"/>
    <lineage>
        <taxon>Viruses</taxon>
        <taxon>Duplodnaviria</taxon>
        <taxon>Heunggongvirae</taxon>
        <taxon>Uroviricota</taxon>
        <taxon>Caudoviricetes</taxon>
        <taxon>Autographivirales</taxon>
        <taxon>Autographivirales incertae sedis</taxon>
        <taxon>Tiranvirus</taxon>
        <taxon>Tiranvirus STIP28</taxon>
    </lineage>
</organism>
<evidence type="ECO:0000313" key="1">
    <source>
        <dbReference type="EMBL" id="UAW01072.1"/>
    </source>
</evidence>
<dbReference type="EMBL" id="MZ803112">
    <property type="protein sequence ID" value="UAW01072.1"/>
    <property type="molecule type" value="Genomic_DNA"/>
</dbReference>
<dbReference type="Gene3D" id="3.30.40.220">
    <property type="match status" value="1"/>
</dbReference>
<protein>
    <submittedName>
        <fullName evidence="1">Uncharacterized protein</fullName>
    </submittedName>
</protein>
<proteinExistence type="predicted"/>
<dbReference type="Proteomes" id="UP000828768">
    <property type="component" value="Segment"/>
</dbReference>